<evidence type="ECO:0000256" key="7">
    <source>
        <dbReference type="ARBA" id="ARBA00023159"/>
    </source>
</evidence>
<dbReference type="GO" id="GO:0005634">
    <property type="term" value="C:nucleus"/>
    <property type="evidence" value="ECO:0007669"/>
    <property type="project" value="UniProtKB-SubCell"/>
</dbReference>
<feature type="region of interest" description="Disordered" evidence="10">
    <location>
        <begin position="30"/>
        <end position="66"/>
    </location>
</feature>
<evidence type="ECO:0000256" key="3">
    <source>
        <dbReference type="ARBA" id="ARBA00005665"/>
    </source>
</evidence>
<organism evidence="11 12">
    <name type="scientific">Pyricularia oryzae</name>
    <name type="common">Rice blast fungus</name>
    <name type="synonym">Magnaporthe oryzae</name>
    <dbReference type="NCBI Taxonomy" id="318829"/>
    <lineage>
        <taxon>Eukaryota</taxon>
        <taxon>Fungi</taxon>
        <taxon>Dikarya</taxon>
        <taxon>Ascomycota</taxon>
        <taxon>Pezizomycotina</taxon>
        <taxon>Sordariomycetes</taxon>
        <taxon>Sordariomycetidae</taxon>
        <taxon>Magnaporthales</taxon>
        <taxon>Pyriculariaceae</taxon>
        <taxon>Pyricularia</taxon>
    </lineage>
</organism>
<evidence type="ECO:0000313" key="11">
    <source>
        <dbReference type="EMBL" id="QBZ64008.1"/>
    </source>
</evidence>
<evidence type="ECO:0000256" key="1">
    <source>
        <dbReference type="ARBA" id="ARBA00004123"/>
    </source>
</evidence>
<dbReference type="AlphaFoldDB" id="A0A4V1C7N5"/>
<keyword evidence="4" id="KW-0963">Cytoplasm</keyword>
<dbReference type="CDD" id="cd10210">
    <property type="entry name" value="ASKHA_NBD_Arp6"/>
    <property type="match status" value="1"/>
</dbReference>
<dbReference type="Gene3D" id="3.90.640.10">
    <property type="entry name" value="Actin, Chain A, domain 4"/>
    <property type="match status" value="1"/>
</dbReference>
<dbReference type="SUPFAM" id="SSF53067">
    <property type="entry name" value="Actin-like ATPase domain"/>
    <property type="match status" value="2"/>
</dbReference>
<dbReference type="GO" id="GO:0005737">
    <property type="term" value="C:cytoplasm"/>
    <property type="evidence" value="ECO:0007669"/>
    <property type="project" value="UniProtKB-SubCell"/>
</dbReference>
<evidence type="ECO:0000256" key="6">
    <source>
        <dbReference type="ARBA" id="ARBA00023015"/>
    </source>
</evidence>
<sequence>MAGGRKSKAAVIASPRQTLILDNGAHTIKAGLIPTEESPDATDDGDDKKPDTAASSGGSKPNISRIPNCIARDRNRKTYVGSELSKCKDFGEIAFRRPVEKGYIVNWEAQREIWDRELFDKKTASQLCDPSETRLILAEQPGALPALQANCDQMVFEEFGFASYYRGIGPAFNAYHDIQSIFHTPSEANAVKQVPAEVMLLIDSGYSCTTVTPLLRGRPLHSAVRRLNVGGKFLTNYLTRLLSLRHYDMRNDTYIVNEMKEKACHVSLDFKSDLEKTWKGTRGERRETYLTGAGIAKDYVLPDFHSRSEGIVRDYDPQRAAGRAKRMAAAAQDPDAFADEDVLTLRNERFVVPELLFNPSDTGLRQPGLAELVMQSLSELPIGLWPGLLANIVVVGGNALFDGFIQRLQKEVVQLVPDECIVRVARPFDPITSTWEGAANFARHEHAEKLAVTKQEYEEYGSQWVARKFALGLGADDI</sequence>
<keyword evidence="7" id="KW-0010">Activator</keyword>
<dbReference type="PANTHER" id="PTHR11937">
    <property type="entry name" value="ACTIN"/>
    <property type="match status" value="1"/>
</dbReference>
<dbReference type="InterPro" id="IPR004000">
    <property type="entry name" value="Actin"/>
</dbReference>
<evidence type="ECO:0000256" key="9">
    <source>
        <dbReference type="ARBA" id="ARBA00023242"/>
    </source>
</evidence>
<comment type="similarity">
    <text evidence="3">Belongs to the actin family. ARP6 subfamily.</text>
</comment>
<keyword evidence="5" id="KW-0156">Chromatin regulator</keyword>
<dbReference type="Proteomes" id="UP000294847">
    <property type="component" value="Chromosome 6"/>
</dbReference>
<dbReference type="Gene3D" id="2.30.36.70">
    <property type="entry name" value="Actin, Chain A, domain 2"/>
    <property type="match status" value="1"/>
</dbReference>
<dbReference type="EMBL" id="CP034209">
    <property type="protein sequence ID" value="QBZ64008.1"/>
    <property type="molecule type" value="Genomic_DNA"/>
</dbReference>
<protein>
    <recommendedName>
        <fullName evidence="13">Actin</fullName>
    </recommendedName>
</protein>
<dbReference type="SMART" id="SM00268">
    <property type="entry name" value="ACTIN"/>
    <property type="match status" value="1"/>
</dbReference>
<evidence type="ECO:0000256" key="5">
    <source>
        <dbReference type="ARBA" id="ARBA00022853"/>
    </source>
</evidence>
<dbReference type="FunFam" id="3.30.420.40:FF:000058">
    <property type="entry name" value="Putative actin-related protein 5"/>
    <property type="match status" value="1"/>
</dbReference>
<proteinExistence type="inferred from homology"/>
<dbReference type="Gene3D" id="3.30.420.40">
    <property type="match status" value="2"/>
</dbReference>
<accession>A0A4V1C7N5</accession>
<keyword evidence="8" id="KW-0804">Transcription</keyword>
<dbReference type="Pfam" id="PF00022">
    <property type="entry name" value="Actin"/>
    <property type="match status" value="1"/>
</dbReference>
<evidence type="ECO:0000256" key="8">
    <source>
        <dbReference type="ARBA" id="ARBA00023163"/>
    </source>
</evidence>
<evidence type="ECO:0000256" key="10">
    <source>
        <dbReference type="SAM" id="MobiDB-lite"/>
    </source>
</evidence>
<keyword evidence="6" id="KW-0805">Transcription regulation</keyword>
<evidence type="ECO:0000256" key="4">
    <source>
        <dbReference type="ARBA" id="ARBA00022490"/>
    </source>
</evidence>
<name>A0A4V1C7N5_PYROR</name>
<dbReference type="InterPro" id="IPR043129">
    <property type="entry name" value="ATPase_NBD"/>
</dbReference>
<keyword evidence="9" id="KW-0539">Nucleus</keyword>
<evidence type="ECO:0008006" key="13">
    <source>
        <dbReference type="Google" id="ProtNLM"/>
    </source>
</evidence>
<dbReference type="GO" id="GO:0006325">
    <property type="term" value="P:chromatin organization"/>
    <property type="evidence" value="ECO:0007669"/>
    <property type="project" value="UniProtKB-KW"/>
</dbReference>
<evidence type="ECO:0000313" key="12">
    <source>
        <dbReference type="Proteomes" id="UP000294847"/>
    </source>
</evidence>
<comment type="subcellular location">
    <subcellularLocation>
        <location evidence="2">Cytoplasm</location>
    </subcellularLocation>
    <subcellularLocation>
        <location evidence="1">Nucleus</location>
    </subcellularLocation>
</comment>
<gene>
    <name evidence="11" type="ORF">PoMZ_05699</name>
</gene>
<reference evidence="11 12" key="1">
    <citation type="journal article" date="2019" name="Mol. Biol. Evol.">
        <title>Blast fungal genomes show frequent chromosomal changes, gene gains and losses, and effector gene turnover.</title>
        <authorList>
            <person name="Gomez Luciano L.B."/>
            <person name="Jason Tsai I."/>
            <person name="Chuma I."/>
            <person name="Tosa Y."/>
            <person name="Chen Y.H."/>
            <person name="Li J.Y."/>
            <person name="Li M.Y."/>
            <person name="Jade Lu M.Y."/>
            <person name="Nakayashiki H."/>
            <person name="Li W.H."/>
        </authorList>
    </citation>
    <scope>NUCLEOTIDE SEQUENCE [LARGE SCALE GENOMIC DNA]</scope>
    <source>
        <strain evidence="11">MZ5-1-6</strain>
    </source>
</reference>
<evidence type="ECO:0000256" key="2">
    <source>
        <dbReference type="ARBA" id="ARBA00004496"/>
    </source>
</evidence>
<dbReference type="FunFam" id="3.90.640.10:FF:000040">
    <property type="entry name" value="Actin-like protein ARP6"/>
    <property type="match status" value="1"/>
</dbReference>